<organism evidence="1 2">
    <name type="scientific">Labedella gwakjiensis</name>
    <dbReference type="NCBI Taxonomy" id="390269"/>
    <lineage>
        <taxon>Bacteria</taxon>
        <taxon>Bacillati</taxon>
        <taxon>Actinomycetota</taxon>
        <taxon>Actinomycetes</taxon>
        <taxon>Micrococcales</taxon>
        <taxon>Microbacteriaceae</taxon>
        <taxon>Labedella</taxon>
    </lineage>
</organism>
<comment type="caution">
    <text evidence="1">The sequence shown here is derived from an EMBL/GenBank/DDBJ whole genome shotgun (WGS) entry which is preliminary data.</text>
</comment>
<dbReference type="GO" id="GO:0016627">
    <property type="term" value="F:oxidoreductase activity, acting on the CH-CH group of donors"/>
    <property type="evidence" value="ECO:0007669"/>
    <property type="project" value="InterPro"/>
</dbReference>
<evidence type="ECO:0008006" key="3">
    <source>
        <dbReference type="Google" id="ProtNLM"/>
    </source>
</evidence>
<dbReference type="AlphaFoldDB" id="A0A2P8GTG5"/>
<dbReference type="Proteomes" id="UP000241203">
    <property type="component" value="Unassembled WGS sequence"/>
</dbReference>
<proteinExistence type="predicted"/>
<reference evidence="1 2" key="1">
    <citation type="submission" date="2018-03" db="EMBL/GenBank/DDBJ databases">
        <title>Genomic Encyclopedia of Archaeal and Bacterial Type Strains, Phase II (KMG-II): from individual species to whole genera.</title>
        <authorList>
            <person name="Goeker M."/>
        </authorList>
    </citation>
    <scope>NUCLEOTIDE SEQUENCE [LARGE SCALE GENOMIC DNA]</scope>
    <source>
        <strain evidence="1 2">DSM 21548</strain>
    </source>
</reference>
<sequence>MALTTSTGTTDTVTTSTVMTSTAWPTDVLDEAQQQSLRSAAADAAGSVERALNVAGLAHRTIGLLEQDNAGRFFVGLGAIAAGDVTVARVVEPHLDALGILAQAGMPIADDGDRFGVFAAEAPGDRLVATPSEDGSWTLTGRKPWCSLASALSHALLTAHTPSGERRLFRVDLRHPGVTANDHLWLARGMPLVPSGPVDVANVPAEPVGDAGWYVDRPGFAWGGIGVAACWWGGAIGLVDALQAHAQRKPDSELALAALGSSAVDIAAAENAVAEAARAVEAGLVEGRRGAAIAQRVRSTVRGRVDAIRSRTVATLGPAPLTADAPYLARVADLELYVQQDHGERDLARLGRMILDGAL</sequence>
<evidence type="ECO:0000313" key="1">
    <source>
        <dbReference type="EMBL" id="PSL37268.1"/>
    </source>
</evidence>
<protein>
    <recommendedName>
        <fullName evidence="3">Alkylation response protein AidB-like acyl-CoA dehydrogenase</fullName>
    </recommendedName>
</protein>
<dbReference type="EMBL" id="PYAU01000001">
    <property type="protein sequence ID" value="PSL37268.1"/>
    <property type="molecule type" value="Genomic_DNA"/>
</dbReference>
<accession>A0A2P8GTG5</accession>
<dbReference type="InterPro" id="IPR046373">
    <property type="entry name" value="Acyl-CoA_Oxase/DH_mid-dom_sf"/>
</dbReference>
<evidence type="ECO:0000313" key="2">
    <source>
        <dbReference type="Proteomes" id="UP000241203"/>
    </source>
</evidence>
<dbReference type="InterPro" id="IPR009100">
    <property type="entry name" value="AcylCoA_DH/oxidase_NM_dom_sf"/>
</dbReference>
<name>A0A2P8GTG5_9MICO</name>
<gene>
    <name evidence="1" type="ORF">CLV49_0875</name>
</gene>
<dbReference type="Gene3D" id="2.40.110.10">
    <property type="entry name" value="Butyryl-CoA Dehydrogenase, subunit A, domain 2"/>
    <property type="match status" value="1"/>
</dbReference>
<dbReference type="SUPFAM" id="SSF56645">
    <property type="entry name" value="Acyl-CoA dehydrogenase NM domain-like"/>
    <property type="match status" value="1"/>
</dbReference>